<sequence length="229" mass="25795">MKNIKIKELCDDQKPVEKMMKLGIKSLSNSELLAILIRTGNKNDNAISLGTKIIKNCDKGNSIRDLADVSIEELCNIVGIGNTKACIIKAAIELGIRVASYIPERYKITNPWDIYEFYMEKMRYNKKEIFKVILLNTKNEIIKDVDVSVGCLNSSIVHPREVFIEAIKHSANAIILMHNHPSGNPNPSKEDINITKRLFDSGRIIGIEVLDHIIIGEGTYVSLKEENIF</sequence>
<dbReference type="NCBIfam" id="NF000642">
    <property type="entry name" value="PRK00024.1"/>
    <property type="match status" value="1"/>
</dbReference>
<evidence type="ECO:0000256" key="3">
    <source>
        <dbReference type="ARBA" id="ARBA00022723"/>
    </source>
</evidence>
<dbReference type="PANTHER" id="PTHR30471">
    <property type="entry name" value="DNA REPAIR PROTEIN RADC"/>
    <property type="match status" value="1"/>
</dbReference>
<keyword evidence="10" id="KW-1185">Reference proteome</keyword>
<dbReference type="Proteomes" id="UP001164187">
    <property type="component" value="Chromosome"/>
</dbReference>
<evidence type="ECO:0000259" key="8">
    <source>
        <dbReference type="PROSITE" id="PS50249"/>
    </source>
</evidence>
<gene>
    <name evidence="9" type="primary">radC</name>
    <name evidence="9" type="ORF">O0R46_06650</name>
</gene>
<reference evidence="9" key="1">
    <citation type="submission" date="2022-12" db="EMBL/GenBank/DDBJ databases">
        <title>Peptostreptococcus.</title>
        <authorList>
            <person name="Lee S.H."/>
        </authorList>
    </citation>
    <scope>NUCLEOTIDE SEQUENCE</scope>
    <source>
        <strain evidence="9">CBA3647</strain>
    </source>
</reference>
<evidence type="ECO:0000256" key="1">
    <source>
        <dbReference type="ARBA" id="ARBA00010243"/>
    </source>
</evidence>
<dbReference type="Pfam" id="PF20582">
    <property type="entry name" value="UPF0758_N"/>
    <property type="match status" value="1"/>
</dbReference>
<keyword evidence="4" id="KW-0378">Hydrolase</keyword>
<dbReference type="Gene3D" id="3.40.140.10">
    <property type="entry name" value="Cytidine Deaminase, domain 2"/>
    <property type="match status" value="1"/>
</dbReference>
<dbReference type="RefSeq" id="WP_269310952.1">
    <property type="nucleotide sequence ID" value="NZ_CP114052.1"/>
</dbReference>
<evidence type="ECO:0000256" key="4">
    <source>
        <dbReference type="ARBA" id="ARBA00022801"/>
    </source>
</evidence>
<dbReference type="CDD" id="cd08071">
    <property type="entry name" value="MPN_DUF2466"/>
    <property type="match status" value="1"/>
</dbReference>
<dbReference type="InterPro" id="IPR046778">
    <property type="entry name" value="UPF0758_N"/>
</dbReference>
<comment type="similarity">
    <text evidence="1 7">Belongs to the UPF0758 family.</text>
</comment>
<name>A0ABY7JQ39_9FIRM</name>
<evidence type="ECO:0000313" key="10">
    <source>
        <dbReference type="Proteomes" id="UP001164187"/>
    </source>
</evidence>
<keyword evidence="3" id="KW-0479">Metal-binding</keyword>
<dbReference type="InterPro" id="IPR037518">
    <property type="entry name" value="MPN"/>
</dbReference>
<dbReference type="PROSITE" id="PS01302">
    <property type="entry name" value="UPF0758"/>
    <property type="match status" value="1"/>
</dbReference>
<organism evidence="9 10">
    <name type="scientific">Peptostreptococcus equinus</name>
    <dbReference type="NCBI Taxonomy" id="3003601"/>
    <lineage>
        <taxon>Bacteria</taxon>
        <taxon>Bacillati</taxon>
        <taxon>Bacillota</taxon>
        <taxon>Clostridia</taxon>
        <taxon>Peptostreptococcales</taxon>
        <taxon>Peptostreptococcaceae</taxon>
        <taxon>Peptostreptococcus</taxon>
    </lineage>
</organism>
<keyword evidence="2" id="KW-0645">Protease</keyword>
<dbReference type="NCBIfam" id="TIGR00608">
    <property type="entry name" value="radc"/>
    <property type="match status" value="1"/>
</dbReference>
<accession>A0ABY7JQ39</accession>
<dbReference type="EMBL" id="CP114052">
    <property type="protein sequence ID" value="WAW14288.1"/>
    <property type="molecule type" value="Genomic_DNA"/>
</dbReference>
<dbReference type="InterPro" id="IPR020891">
    <property type="entry name" value="UPF0758_CS"/>
</dbReference>
<keyword evidence="6" id="KW-0482">Metalloprotease</keyword>
<evidence type="ECO:0000256" key="6">
    <source>
        <dbReference type="ARBA" id="ARBA00023049"/>
    </source>
</evidence>
<dbReference type="InterPro" id="IPR025657">
    <property type="entry name" value="RadC_JAB"/>
</dbReference>
<dbReference type="PANTHER" id="PTHR30471:SF3">
    <property type="entry name" value="UPF0758 PROTEIN YEES-RELATED"/>
    <property type="match status" value="1"/>
</dbReference>
<dbReference type="InterPro" id="IPR001405">
    <property type="entry name" value="UPF0758"/>
</dbReference>
<evidence type="ECO:0000256" key="2">
    <source>
        <dbReference type="ARBA" id="ARBA00022670"/>
    </source>
</evidence>
<dbReference type="Pfam" id="PF04002">
    <property type="entry name" value="RadC"/>
    <property type="match status" value="1"/>
</dbReference>
<feature type="domain" description="MPN" evidence="8">
    <location>
        <begin position="107"/>
        <end position="229"/>
    </location>
</feature>
<proteinExistence type="inferred from homology"/>
<evidence type="ECO:0000256" key="5">
    <source>
        <dbReference type="ARBA" id="ARBA00022833"/>
    </source>
</evidence>
<evidence type="ECO:0000256" key="7">
    <source>
        <dbReference type="RuleBase" id="RU003797"/>
    </source>
</evidence>
<protein>
    <submittedName>
        <fullName evidence="9">DNA repair protein RadC</fullName>
    </submittedName>
</protein>
<dbReference type="PROSITE" id="PS50249">
    <property type="entry name" value="MPN"/>
    <property type="match status" value="1"/>
</dbReference>
<keyword evidence="5" id="KW-0862">Zinc</keyword>
<evidence type="ECO:0000313" key="9">
    <source>
        <dbReference type="EMBL" id="WAW14288.1"/>
    </source>
</evidence>